<feature type="chain" id="PRO_5038643020" evidence="2">
    <location>
        <begin position="23"/>
        <end position="365"/>
    </location>
</feature>
<dbReference type="PANTHER" id="PTHR43194:SF2">
    <property type="entry name" value="PEROXISOMAL MEMBRANE PROTEIN LPX1"/>
    <property type="match status" value="1"/>
</dbReference>
<organism evidence="4 5">
    <name type="scientific">Actinopolyspora saharensis</name>
    <dbReference type="NCBI Taxonomy" id="995062"/>
    <lineage>
        <taxon>Bacteria</taxon>
        <taxon>Bacillati</taxon>
        <taxon>Actinomycetota</taxon>
        <taxon>Actinomycetes</taxon>
        <taxon>Actinopolysporales</taxon>
        <taxon>Actinopolysporaceae</taxon>
        <taxon>Actinopolyspora</taxon>
    </lineage>
</organism>
<dbReference type="RefSeq" id="WP_092526088.1">
    <property type="nucleotide sequence ID" value="NZ_FNKO01000002.1"/>
</dbReference>
<dbReference type="GO" id="GO:0003824">
    <property type="term" value="F:catalytic activity"/>
    <property type="evidence" value="ECO:0007669"/>
    <property type="project" value="UniProtKB-ARBA"/>
</dbReference>
<dbReference type="SUPFAM" id="SSF53474">
    <property type="entry name" value="alpha/beta-Hydrolases"/>
    <property type="match status" value="1"/>
</dbReference>
<dbReference type="InterPro" id="IPR050228">
    <property type="entry name" value="Carboxylesterase_BioH"/>
</dbReference>
<evidence type="ECO:0000256" key="2">
    <source>
        <dbReference type="SAM" id="SignalP"/>
    </source>
</evidence>
<protein>
    <submittedName>
        <fullName evidence="4">Pimeloyl-ACP methyl ester carboxylesterase</fullName>
    </submittedName>
</protein>
<gene>
    <name evidence="4" type="ORF">SAMN04489718_3735</name>
</gene>
<feature type="domain" description="AB hydrolase-1" evidence="3">
    <location>
        <begin position="81"/>
        <end position="338"/>
    </location>
</feature>
<dbReference type="Proteomes" id="UP000199301">
    <property type="component" value="Unassembled WGS sequence"/>
</dbReference>
<dbReference type="AlphaFoldDB" id="A0A1H1GM33"/>
<dbReference type="EMBL" id="FNKO01000002">
    <property type="protein sequence ID" value="SDR14219.1"/>
    <property type="molecule type" value="Genomic_DNA"/>
</dbReference>
<dbReference type="InterPro" id="IPR029058">
    <property type="entry name" value="AB_hydrolase_fold"/>
</dbReference>
<evidence type="ECO:0000313" key="5">
    <source>
        <dbReference type="Proteomes" id="UP000199301"/>
    </source>
</evidence>
<dbReference type="PANTHER" id="PTHR43194">
    <property type="entry name" value="HYDROLASE ALPHA/BETA FOLD FAMILY"/>
    <property type="match status" value="1"/>
</dbReference>
<name>A0A1H1GM33_9ACTN</name>
<evidence type="ECO:0000313" key="4">
    <source>
        <dbReference type="EMBL" id="SDR14219.1"/>
    </source>
</evidence>
<dbReference type="STRING" id="995062.SAMN04489718_3735"/>
<feature type="signal peptide" evidence="2">
    <location>
        <begin position="1"/>
        <end position="22"/>
    </location>
</feature>
<dbReference type="Pfam" id="PF12697">
    <property type="entry name" value="Abhydrolase_6"/>
    <property type="match status" value="1"/>
</dbReference>
<dbReference type="InterPro" id="IPR000073">
    <property type="entry name" value="AB_hydrolase_1"/>
</dbReference>
<keyword evidence="2" id="KW-0732">Signal</keyword>
<accession>A0A1H1GM33</accession>
<evidence type="ECO:0000259" key="3">
    <source>
        <dbReference type="Pfam" id="PF12697"/>
    </source>
</evidence>
<dbReference type="OrthoDB" id="5422338at2"/>
<reference evidence="5" key="1">
    <citation type="submission" date="2016-10" db="EMBL/GenBank/DDBJ databases">
        <authorList>
            <person name="Varghese N."/>
            <person name="Submissions S."/>
        </authorList>
    </citation>
    <scope>NUCLEOTIDE SEQUENCE [LARGE SCALE GENOMIC DNA]</scope>
    <source>
        <strain evidence="5">DSM 45459</strain>
    </source>
</reference>
<evidence type="ECO:0000256" key="1">
    <source>
        <dbReference type="SAM" id="MobiDB-lite"/>
    </source>
</evidence>
<proteinExistence type="predicted"/>
<feature type="region of interest" description="Disordered" evidence="1">
    <location>
        <begin position="26"/>
        <end position="51"/>
    </location>
</feature>
<sequence>MRTRRALAWSAGVLGAAVTGTAVSLASRGARGTTPGGDDGGAVPPDESDSVRRSTVAADDGVPLSVWEVEPADGGRAELTVVLVHAYSLDSRCWRFQCAEMPLSTDPRVRLVLYDQRSHGRSGRSTRANSTIEQLGRDLDAVLRATAGGGPVVLVGHSMGGMAIMALAEQRPELFRRWVRGVALLGTSAGEVGASGLPRPWLSKHNPVTRTLGALAGWQPGLVEQVRRTGAGVARSLVRGLAFGGREVSAELVDLTDAMIAGTTVETVTDFLDTLGSHDRRAALAGLRCCEVLVLAGDADRLTPFAHSEAIAAELPEAELVRVEGAGHMVVLERAELVTARLGDLVRRAARRARAADSAEKVSGS</sequence>
<dbReference type="Gene3D" id="3.40.50.1820">
    <property type="entry name" value="alpha/beta hydrolase"/>
    <property type="match status" value="1"/>
</dbReference>
<keyword evidence="5" id="KW-1185">Reference proteome</keyword>